<sequence length="123" mass="13509">MQEREVSIFLKGLLSTSILERRSKGEGNQTDQILICSCQHKIKQRNGKAWQPSALCQTLAAGGGAAAEQRGEGERAPSPEESPPARRQGLKRDSNETGISSKESRPHIHSGSVKLYIIWKLCI</sequence>
<dbReference type="Proteomes" id="UP001178461">
    <property type="component" value="Chromosome 7"/>
</dbReference>
<accession>A0AA35KLU4</accession>
<evidence type="ECO:0000313" key="3">
    <source>
        <dbReference type="Proteomes" id="UP001178461"/>
    </source>
</evidence>
<evidence type="ECO:0000313" key="2">
    <source>
        <dbReference type="EMBL" id="CAI5779944.1"/>
    </source>
</evidence>
<protein>
    <submittedName>
        <fullName evidence="2">Uncharacterized protein</fullName>
    </submittedName>
</protein>
<dbReference type="AlphaFoldDB" id="A0AA35KLU4"/>
<dbReference type="EMBL" id="OX395132">
    <property type="protein sequence ID" value="CAI5779944.1"/>
    <property type="molecule type" value="Genomic_DNA"/>
</dbReference>
<feature type="region of interest" description="Disordered" evidence="1">
    <location>
        <begin position="61"/>
        <end position="107"/>
    </location>
</feature>
<evidence type="ECO:0000256" key="1">
    <source>
        <dbReference type="SAM" id="MobiDB-lite"/>
    </source>
</evidence>
<organism evidence="2 3">
    <name type="scientific">Podarcis lilfordi</name>
    <name type="common">Lilford's wall lizard</name>
    <dbReference type="NCBI Taxonomy" id="74358"/>
    <lineage>
        <taxon>Eukaryota</taxon>
        <taxon>Metazoa</taxon>
        <taxon>Chordata</taxon>
        <taxon>Craniata</taxon>
        <taxon>Vertebrata</taxon>
        <taxon>Euteleostomi</taxon>
        <taxon>Lepidosauria</taxon>
        <taxon>Squamata</taxon>
        <taxon>Bifurcata</taxon>
        <taxon>Unidentata</taxon>
        <taxon>Episquamata</taxon>
        <taxon>Laterata</taxon>
        <taxon>Lacertibaenia</taxon>
        <taxon>Lacertidae</taxon>
        <taxon>Podarcis</taxon>
    </lineage>
</organism>
<gene>
    <name evidence="2" type="ORF">PODLI_1B002524</name>
</gene>
<reference evidence="2" key="1">
    <citation type="submission" date="2022-12" db="EMBL/GenBank/DDBJ databases">
        <authorList>
            <person name="Alioto T."/>
            <person name="Alioto T."/>
            <person name="Gomez Garrido J."/>
        </authorList>
    </citation>
    <scope>NUCLEOTIDE SEQUENCE</scope>
</reference>
<proteinExistence type="predicted"/>
<name>A0AA35KLU4_9SAUR</name>
<keyword evidence="3" id="KW-1185">Reference proteome</keyword>
<feature type="compositionally biased region" description="Basic and acidic residues" evidence="1">
    <location>
        <begin position="69"/>
        <end position="78"/>
    </location>
</feature>